<evidence type="ECO:0000313" key="1">
    <source>
        <dbReference type="EMBL" id="VEP12200.1"/>
    </source>
</evidence>
<dbReference type="Proteomes" id="UP000320055">
    <property type="component" value="Unassembled WGS sequence"/>
</dbReference>
<sequence>MDIEILVGTWLLIGSTSTKSEVEFINKQPDPSGVSKWLDGKSHELIEQIELTEGLTLTITPDGKFTEEKTGNPQMQWFDSEGVCSDVIPFDGKLNFYKSNFYLIADNIPSWATPINKSSRKKLRYNDGDTKISDSLEIVKELLIRTVNVVTDELYLDRVIIAYKKASQ</sequence>
<name>A0A563VL71_9CYAN</name>
<dbReference type="OrthoDB" id="265728at2"/>
<accession>A0A563VL71</accession>
<keyword evidence="2" id="KW-1185">Reference proteome</keyword>
<evidence type="ECO:0000313" key="2">
    <source>
        <dbReference type="Proteomes" id="UP000320055"/>
    </source>
</evidence>
<dbReference type="EMBL" id="CAACVJ010000045">
    <property type="protein sequence ID" value="VEP12200.1"/>
    <property type="molecule type" value="Genomic_DNA"/>
</dbReference>
<dbReference type="AlphaFoldDB" id="A0A563VL71"/>
<gene>
    <name evidence="1" type="ORF">H1P_1390010</name>
</gene>
<dbReference type="RefSeq" id="WP_144870139.1">
    <property type="nucleotide sequence ID" value="NZ_LR213891.1"/>
</dbReference>
<proteinExistence type="predicted"/>
<protein>
    <submittedName>
        <fullName evidence="1">Uncharacterized protein</fullName>
    </submittedName>
</protein>
<organism evidence="1 2">
    <name type="scientific">Hyella patelloides LEGE 07179</name>
    <dbReference type="NCBI Taxonomy" id="945734"/>
    <lineage>
        <taxon>Bacteria</taxon>
        <taxon>Bacillati</taxon>
        <taxon>Cyanobacteriota</taxon>
        <taxon>Cyanophyceae</taxon>
        <taxon>Pleurocapsales</taxon>
        <taxon>Hyellaceae</taxon>
        <taxon>Hyella</taxon>
    </lineage>
</organism>
<reference evidence="1 2" key="1">
    <citation type="submission" date="2019-01" db="EMBL/GenBank/DDBJ databases">
        <authorList>
            <person name="Brito A."/>
        </authorList>
    </citation>
    <scope>NUCLEOTIDE SEQUENCE [LARGE SCALE GENOMIC DNA]</scope>
    <source>
        <strain evidence="1">1</strain>
    </source>
</reference>